<evidence type="ECO:0000256" key="7">
    <source>
        <dbReference type="ARBA" id="ARBA00022840"/>
    </source>
</evidence>
<dbReference type="PANTHER" id="PTHR24421:SF10">
    <property type="entry name" value="NITRATE_NITRITE SENSOR PROTEIN NARQ"/>
    <property type="match status" value="1"/>
</dbReference>
<dbReference type="Gene3D" id="3.30.565.10">
    <property type="entry name" value="Histidine kinase-like ATPase, C-terminal domain"/>
    <property type="match status" value="1"/>
</dbReference>
<evidence type="ECO:0000313" key="12">
    <source>
        <dbReference type="EMBL" id="MEV5510469.1"/>
    </source>
</evidence>
<keyword evidence="9" id="KW-0472">Membrane</keyword>
<evidence type="ECO:0000259" key="10">
    <source>
        <dbReference type="Pfam" id="PF02518"/>
    </source>
</evidence>
<feature type="domain" description="Histidine kinase/HSP90-like ATPase" evidence="10">
    <location>
        <begin position="319"/>
        <end position="404"/>
    </location>
</feature>
<dbReference type="Pfam" id="PF07730">
    <property type="entry name" value="HisKA_3"/>
    <property type="match status" value="1"/>
</dbReference>
<dbReference type="EMBL" id="JBFAUK010000033">
    <property type="protein sequence ID" value="MEV5510469.1"/>
    <property type="molecule type" value="Genomic_DNA"/>
</dbReference>
<evidence type="ECO:0000256" key="5">
    <source>
        <dbReference type="ARBA" id="ARBA00022741"/>
    </source>
</evidence>
<gene>
    <name evidence="12" type="ORF">AB0L16_29275</name>
</gene>
<keyword evidence="3" id="KW-0597">Phosphoprotein</keyword>
<evidence type="ECO:0000256" key="4">
    <source>
        <dbReference type="ARBA" id="ARBA00022679"/>
    </source>
</evidence>
<proteinExistence type="predicted"/>
<feature type="domain" description="Signal transduction histidine kinase subgroup 3 dimerisation and phosphoacceptor" evidence="11">
    <location>
        <begin position="195"/>
        <end position="259"/>
    </location>
</feature>
<name>A0ABV3K5U1_STRON</name>
<dbReference type="InterPro" id="IPR011712">
    <property type="entry name" value="Sig_transdc_His_kin_sub3_dim/P"/>
</dbReference>
<evidence type="ECO:0000256" key="1">
    <source>
        <dbReference type="ARBA" id="ARBA00000085"/>
    </source>
</evidence>
<feature type="transmembrane region" description="Helical" evidence="9">
    <location>
        <begin position="17"/>
        <end position="35"/>
    </location>
</feature>
<dbReference type="Pfam" id="PF02518">
    <property type="entry name" value="HATPase_c"/>
    <property type="match status" value="1"/>
</dbReference>
<keyword evidence="13" id="KW-1185">Reference proteome</keyword>
<comment type="catalytic activity">
    <reaction evidence="1">
        <text>ATP + protein L-histidine = ADP + protein N-phospho-L-histidine.</text>
        <dbReference type="EC" id="2.7.13.3"/>
    </reaction>
</comment>
<evidence type="ECO:0000256" key="9">
    <source>
        <dbReference type="SAM" id="Phobius"/>
    </source>
</evidence>
<evidence type="ECO:0000259" key="11">
    <source>
        <dbReference type="Pfam" id="PF07730"/>
    </source>
</evidence>
<dbReference type="InterPro" id="IPR050482">
    <property type="entry name" value="Sensor_HK_TwoCompSys"/>
</dbReference>
<dbReference type="PANTHER" id="PTHR24421">
    <property type="entry name" value="NITRATE/NITRITE SENSOR PROTEIN NARX-RELATED"/>
    <property type="match status" value="1"/>
</dbReference>
<keyword evidence="6 12" id="KW-0418">Kinase</keyword>
<keyword evidence="9" id="KW-1133">Transmembrane helix</keyword>
<dbReference type="Proteomes" id="UP001552594">
    <property type="component" value="Unassembled WGS sequence"/>
</dbReference>
<protein>
    <recommendedName>
        <fullName evidence="2">histidine kinase</fullName>
        <ecNumber evidence="2">2.7.13.3</ecNumber>
    </recommendedName>
</protein>
<feature type="transmembrane region" description="Helical" evidence="9">
    <location>
        <begin position="66"/>
        <end position="87"/>
    </location>
</feature>
<keyword evidence="9" id="KW-0812">Transmembrane</keyword>
<organism evidence="12 13">
    <name type="scientific">Streptomyces orinoci</name>
    <name type="common">Streptoverticillium orinoci</name>
    <dbReference type="NCBI Taxonomy" id="67339"/>
    <lineage>
        <taxon>Bacteria</taxon>
        <taxon>Bacillati</taxon>
        <taxon>Actinomycetota</taxon>
        <taxon>Actinomycetes</taxon>
        <taxon>Kitasatosporales</taxon>
        <taxon>Streptomycetaceae</taxon>
        <taxon>Streptomyces</taxon>
    </lineage>
</organism>
<evidence type="ECO:0000256" key="6">
    <source>
        <dbReference type="ARBA" id="ARBA00022777"/>
    </source>
</evidence>
<dbReference type="EC" id="2.7.13.3" evidence="2"/>
<dbReference type="InterPro" id="IPR003594">
    <property type="entry name" value="HATPase_dom"/>
</dbReference>
<dbReference type="CDD" id="cd16917">
    <property type="entry name" value="HATPase_UhpB-NarQ-NarX-like"/>
    <property type="match status" value="1"/>
</dbReference>
<dbReference type="SUPFAM" id="SSF55874">
    <property type="entry name" value="ATPase domain of HSP90 chaperone/DNA topoisomerase II/histidine kinase"/>
    <property type="match status" value="1"/>
</dbReference>
<keyword evidence="8" id="KW-0902">Two-component regulatory system</keyword>
<dbReference type="Gene3D" id="1.20.5.1930">
    <property type="match status" value="1"/>
</dbReference>
<dbReference type="RefSeq" id="WP_241561506.1">
    <property type="nucleotide sequence ID" value="NZ_JBFAUK010000033.1"/>
</dbReference>
<evidence type="ECO:0000313" key="13">
    <source>
        <dbReference type="Proteomes" id="UP001552594"/>
    </source>
</evidence>
<reference evidence="12 13" key="1">
    <citation type="submission" date="2024-06" db="EMBL/GenBank/DDBJ databases">
        <title>The Natural Products Discovery Center: Release of the First 8490 Sequenced Strains for Exploring Actinobacteria Biosynthetic Diversity.</title>
        <authorList>
            <person name="Kalkreuter E."/>
            <person name="Kautsar S.A."/>
            <person name="Yang D."/>
            <person name="Bader C.D."/>
            <person name="Teijaro C.N."/>
            <person name="Fluegel L."/>
            <person name="Davis C.M."/>
            <person name="Simpson J.R."/>
            <person name="Lauterbach L."/>
            <person name="Steele A.D."/>
            <person name="Gui C."/>
            <person name="Meng S."/>
            <person name="Li G."/>
            <person name="Viehrig K."/>
            <person name="Ye F."/>
            <person name="Su P."/>
            <person name="Kiefer A.F."/>
            <person name="Nichols A."/>
            <person name="Cepeda A.J."/>
            <person name="Yan W."/>
            <person name="Fan B."/>
            <person name="Jiang Y."/>
            <person name="Adhikari A."/>
            <person name="Zheng C.-J."/>
            <person name="Schuster L."/>
            <person name="Cowan T.M."/>
            <person name="Smanski M.J."/>
            <person name="Chevrette M.G."/>
            <person name="De Carvalho L.P.S."/>
            <person name="Shen B."/>
        </authorList>
    </citation>
    <scope>NUCLEOTIDE SEQUENCE [LARGE SCALE GENOMIC DNA]</scope>
    <source>
        <strain evidence="12 13">NPDC052347</strain>
    </source>
</reference>
<evidence type="ECO:0000256" key="2">
    <source>
        <dbReference type="ARBA" id="ARBA00012438"/>
    </source>
</evidence>
<evidence type="ECO:0000256" key="3">
    <source>
        <dbReference type="ARBA" id="ARBA00022553"/>
    </source>
</evidence>
<dbReference type="GO" id="GO:0016301">
    <property type="term" value="F:kinase activity"/>
    <property type="evidence" value="ECO:0007669"/>
    <property type="project" value="UniProtKB-KW"/>
</dbReference>
<comment type="caution">
    <text evidence="12">The sequence shown here is derived from an EMBL/GenBank/DDBJ whole genome shotgun (WGS) entry which is preliminary data.</text>
</comment>
<feature type="transmembrane region" description="Helical" evidence="9">
    <location>
        <begin position="139"/>
        <end position="159"/>
    </location>
</feature>
<evidence type="ECO:0000256" key="8">
    <source>
        <dbReference type="ARBA" id="ARBA00023012"/>
    </source>
</evidence>
<keyword evidence="4" id="KW-0808">Transferase</keyword>
<keyword evidence="7" id="KW-0067">ATP-binding</keyword>
<keyword evidence="5" id="KW-0547">Nucleotide-binding</keyword>
<dbReference type="InterPro" id="IPR036890">
    <property type="entry name" value="HATPase_C_sf"/>
</dbReference>
<accession>A0ABV3K5U1</accession>
<sequence>MWRDRAAGPPAGRPPRLAWDLPLALGFTAAALLLARTLPPVGWRPPDGLAYALAVPANLALAARRYAPVAVCALYLLLWPVLVAAGFPPVAEVPGALLACSTVAAARPPHAGAGWVLACAVVWPAVALPHAGPPPAHGAWWPVAASAAAPSLPAVWWLAHGARQLARHRARLSEVTAQLGREQAGNAGRALAEVRMRIARELHDVVAHHMSVISVQAGLAHYVFTTDPGTARGALGAISATSGEAQAELRRLLAVLRTGPEGGPEDTAQGAGEGPYQPMPGLDGLETAVARVRAAGVPVRLEIAGHRRRLPPGPDLCAYRVAQEALANVVRHARPASATVRLEFHADRLELRITDDGRVANPPGPGPVEGHGLLGMRERARIYRGTLVAGPRADGGFEVRLTLPR</sequence>